<dbReference type="OrthoDB" id="364014at2759"/>
<feature type="compositionally biased region" description="Low complexity" evidence="1">
    <location>
        <begin position="790"/>
        <end position="799"/>
    </location>
</feature>
<feature type="compositionally biased region" description="Polar residues" evidence="1">
    <location>
        <begin position="280"/>
        <end position="298"/>
    </location>
</feature>
<feature type="compositionally biased region" description="Basic and acidic residues" evidence="1">
    <location>
        <begin position="19"/>
        <end position="45"/>
    </location>
</feature>
<feature type="region of interest" description="Disordered" evidence="1">
    <location>
        <begin position="1183"/>
        <end position="1232"/>
    </location>
</feature>
<feature type="region of interest" description="Disordered" evidence="1">
    <location>
        <begin position="784"/>
        <end position="855"/>
    </location>
</feature>
<proteinExistence type="predicted"/>
<feature type="compositionally biased region" description="Low complexity" evidence="1">
    <location>
        <begin position="806"/>
        <end position="816"/>
    </location>
</feature>
<feature type="compositionally biased region" description="Basic and acidic residues" evidence="1">
    <location>
        <begin position="588"/>
        <end position="605"/>
    </location>
</feature>
<feature type="compositionally biased region" description="Low complexity" evidence="1">
    <location>
        <begin position="134"/>
        <end position="146"/>
    </location>
</feature>
<feature type="compositionally biased region" description="Basic and acidic residues" evidence="1">
    <location>
        <begin position="476"/>
        <end position="500"/>
    </location>
</feature>
<feature type="compositionally biased region" description="Basic and acidic residues" evidence="1">
    <location>
        <begin position="699"/>
        <end position="754"/>
    </location>
</feature>
<feature type="compositionally biased region" description="Basic and acidic residues" evidence="1">
    <location>
        <begin position="1076"/>
        <end position="1092"/>
    </location>
</feature>
<feature type="compositionally biased region" description="Acidic residues" evidence="1">
    <location>
        <begin position="642"/>
        <end position="651"/>
    </location>
</feature>
<dbReference type="EMBL" id="KQ234818">
    <property type="protein sequence ID" value="KMZ86682.1"/>
    <property type="molecule type" value="Genomic_DNA"/>
</dbReference>
<protein>
    <submittedName>
        <fullName evidence="2">Uncharacterized protein</fullName>
    </submittedName>
</protein>
<feature type="compositionally biased region" description="Basic and acidic residues" evidence="1">
    <location>
        <begin position="75"/>
        <end position="90"/>
    </location>
</feature>
<organism evidence="2 3">
    <name type="scientific">Plasmodium vivax (strain Brazil I)</name>
    <dbReference type="NCBI Taxonomy" id="1033975"/>
    <lineage>
        <taxon>Eukaryota</taxon>
        <taxon>Sar</taxon>
        <taxon>Alveolata</taxon>
        <taxon>Apicomplexa</taxon>
        <taxon>Aconoidasida</taxon>
        <taxon>Haemosporida</taxon>
        <taxon>Plasmodiidae</taxon>
        <taxon>Plasmodium</taxon>
        <taxon>Plasmodium (Plasmodium)</taxon>
    </lineage>
</organism>
<feature type="compositionally biased region" description="Basic and acidic residues" evidence="1">
    <location>
        <begin position="235"/>
        <end position="258"/>
    </location>
</feature>
<feature type="compositionally biased region" description="Basic and acidic residues" evidence="1">
    <location>
        <begin position="53"/>
        <end position="67"/>
    </location>
</feature>
<feature type="region of interest" description="Disordered" evidence="1">
    <location>
        <begin position="321"/>
        <end position="520"/>
    </location>
</feature>
<feature type="compositionally biased region" description="Basic and acidic residues" evidence="1">
    <location>
        <begin position="354"/>
        <end position="371"/>
    </location>
</feature>
<feature type="compositionally biased region" description="Basic and acidic residues" evidence="1">
    <location>
        <begin position="267"/>
        <end position="276"/>
    </location>
</feature>
<feature type="compositionally biased region" description="Polar residues" evidence="1">
    <location>
        <begin position="204"/>
        <end position="218"/>
    </location>
</feature>
<evidence type="ECO:0000256" key="1">
    <source>
        <dbReference type="SAM" id="MobiDB-lite"/>
    </source>
</evidence>
<evidence type="ECO:0000313" key="2">
    <source>
        <dbReference type="EMBL" id="KMZ86682.1"/>
    </source>
</evidence>
<feature type="region of interest" description="Disordered" evidence="1">
    <location>
        <begin position="119"/>
        <end position="146"/>
    </location>
</feature>
<gene>
    <name evidence="2" type="ORF">PVBG_05018</name>
</gene>
<feature type="region of interest" description="Disordered" evidence="1">
    <location>
        <begin position="17"/>
        <end position="90"/>
    </location>
</feature>
<feature type="region of interest" description="Disordered" evidence="1">
    <location>
        <begin position="588"/>
        <end position="612"/>
    </location>
</feature>
<reference evidence="2 3" key="1">
    <citation type="submission" date="2011-08" db="EMBL/GenBank/DDBJ databases">
        <title>The Genome Sequence of Plasmodium vivax Brazil I.</title>
        <authorList>
            <consortium name="The Broad Institute Genome Sequencing Platform"/>
            <consortium name="The Broad Institute Genome Sequencing Center for Infectious Disease"/>
            <person name="Neafsey D."/>
            <person name="Carlton J."/>
            <person name="Barnwell J."/>
            <person name="Collins W."/>
            <person name="Escalante A."/>
            <person name="Mullikin J."/>
            <person name="Saul A."/>
            <person name="Guigo R."/>
            <person name="Camara F."/>
            <person name="Young S.K."/>
            <person name="Zeng Q."/>
            <person name="Gargeya S."/>
            <person name="Fitzgerald M."/>
            <person name="Haas B."/>
            <person name="Abouelleil A."/>
            <person name="Alvarado L."/>
            <person name="Arachchi H.M."/>
            <person name="Berlin A."/>
            <person name="Brown A."/>
            <person name="Chapman S.B."/>
            <person name="Chen Z."/>
            <person name="Dunbar C."/>
            <person name="Freedman E."/>
            <person name="Gearin G."/>
            <person name="Gellesch M."/>
            <person name="Goldberg J."/>
            <person name="Griggs A."/>
            <person name="Gujja S."/>
            <person name="Heiman D."/>
            <person name="Howarth C."/>
            <person name="Larson L."/>
            <person name="Lui A."/>
            <person name="MacDonald P.J.P."/>
            <person name="Montmayeur A."/>
            <person name="Murphy C."/>
            <person name="Neiman D."/>
            <person name="Pearson M."/>
            <person name="Priest M."/>
            <person name="Roberts A."/>
            <person name="Saif S."/>
            <person name="Shea T."/>
            <person name="Shenoy N."/>
            <person name="Sisk P."/>
            <person name="Stolte C."/>
            <person name="Sykes S."/>
            <person name="Wortman J."/>
            <person name="Nusbaum C."/>
            <person name="Birren B."/>
        </authorList>
    </citation>
    <scope>NUCLEOTIDE SEQUENCE [LARGE SCALE GENOMIC DNA]</scope>
    <source>
        <strain evidence="2 3">Brazil I</strain>
    </source>
</reference>
<feature type="region of interest" description="Disordered" evidence="1">
    <location>
        <begin position="191"/>
        <end position="309"/>
    </location>
</feature>
<feature type="compositionally biased region" description="Polar residues" evidence="1">
    <location>
        <begin position="375"/>
        <end position="393"/>
    </location>
</feature>
<feature type="compositionally biased region" description="Basic and acidic residues" evidence="1">
    <location>
        <begin position="1208"/>
        <end position="1229"/>
    </location>
</feature>
<accession>A0A0J9SWT7</accession>
<name>A0A0J9SWT7_PLAV1</name>
<feature type="compositionally biased region" description="Basic and acidic residues" evidence="1">
    <location>
        <begin position="1111"/>
        <end position="1128"/>
    </location>
</feature>
<feature type="region of interest" description="Disordered" evidence="1">
    <location>
        <begin position="629"/>
        <end position="765"/>
    </location>
</feature>
<feature type="region of interest" description="Disordered" evidence="1">
    <location>
        <begin position="1076"/>
        <end position="1144"/>
    </location>
</feature>
<feature type="compositionally biased region" description="Low complexity" evidence="1">
    <location>
        <begin position="438"/>
        <end position="473"/>
    </location>
</feature>
<feature type="compositionally biased region" description="Basic and acidic residues" evidence="1">
    <location>
        <begin position="394"/>
        <end position="421"/>
    </location>
</feature>
<dbReference type="Proteomes" id="UP000053327">
    <property type="component" value="Unassembled WGS sequence"/>
</dbReference>
<evidence type="ECO:0000313" key="3">
    <source>
        <dbReference type="Proteomes" id="UP000053327"/>
    </source>
</evidence>
<sequence>MENFFTKKVQNVFAILKRSNKEEGGTTHHETKEIKSDEAGTDGKKKSPSPKLPTEKDPKKEPKRKLNNEPTTGSNKKETPSTEARDNDHSVIKKRKLIKLHNKDNVYLIDNFINIKKCSDANNASGRDAKKSGAALPPTDAAASAATSVIAPTAATTASRATLNTPNICNLLSIKKDEGDKKAKAQEARLINSNARSAGGLEQTLANHPPEQSETGNNPKKGKITSLVPTTNICTKEEGEEREKNSTEMKKNNQKEEQTDQALLKSMNDKKSETKKQKNSHFLSNSNNDSQRENSLVAKNSGGEKRVNRIDEMFKNLIEESRKKDKLLSNPDSGGNAPCQANHINHPDGGSALEENKNEQHLEDEPAKGVDEGNPNDNAAISSANGKIVTQETLLKDGEPGEEGEKGGSPTHGEKLQRDEPLQFNGGHATIGSAKTDSPAPSRSSSVGSAAGRSPHSCFGSRVGSHSGSRSSSPCKDTKPTGESQPEEHSPLCGDDKSTSEAEGATPGEPPCDTSEAEEADSLKIKFPQFAMDQSKSLINETNEFFKMYDLNLKVECLPIGISNDLKLLMEKKKKFVCIINDYKNELRQRRSHSRREEKNAKGRDPLGGQLQTVVEAASVGVLNLEEQANEATPGKCPPHEGDDDGDDGDDNNNTNNGVTRDDFENVNEPSVSPKMEGVKPEPPTMESKTPLNNCEMGTDQHDVESLPDGRNRSSVKDTANHEQDELNEEEVKKGSNHLEGRKKRKGEEKKLEKGGASYDNLNYLSDDDKEFVEREHRKFLTLLERVNRGGSQPGEEQQQGGGSQPGEEQQPGGESQPDEEQQQGGGSQPDGEQQLGGGSQPGEKQQPGESNHLEPAPQVEAAEAEVTKKQFIKHLMRSLTEDCSEEKNYAQQKEIKDEETKFEKMKETIRRIKIKEKKIDVLLSSSKSLFNYTNMYRRRQILHEKMLMNWSYVQSWVNKKNDVRNRNLPFQLLELDKELTKSVPKAYDDILLDHFSGIIITLNTTSFETAVDGNAIHLTKVVCGCLIEYLGTSEMNIKCIWAHPFLNAKSTYYILSAFLPRVILEAFLNCRTPSEKEAPPNELMDSSRFEEEHTEDGTPGEMTQSKKKKSFYDRLHQLRESDSNEGQKKKKKKEKKIDNDHTNEEEDAFFSNFAMQQYPATYFLNFSKDCAELLQNVDGFSGEAERKSGEGSGQYSYPTWGGEEEDPLHGEDLPCVQHRQDSEPDGKNKSGANQADKFLHIIFSDIDIFPRQCYLLLCSYKYMCLNMHYDTDCYSVHHDLNLKNTQKGNVGKNTELSNLCPCTSVRNVSSDTEDSYERIIGCSELYMYYMIPKREERERLGLLERNGWRDLIPSTFDEDISENISSIVKTRTSISSLYEHISTQNKQNEKNYTTAYINKYEWCGLKIKDIRNMMNEDFNYESPKKK</sequence>
<feature type="compositionally biased region" description="Gly residues" evidence="1">
    <location>
        <begin position="824"/>
        <end position="841"/>
    </location>
</feature>